<protein>
    <submittedName>
        <fullName evidence="1">Calpastatin</fullName>
    </submittedName>
</protein>
<accession>A0A147DUY5</accession>
<dbReference type="Pfam" id="PF08837">
    <property type="entry name" value="DUF1810"/>
    <property type="match status" value="1"/>
</dbReference>
<dbReference type="InterPro" id="IPR014937">
    <property type="entry name" value="DUF1810"/>
</dbReference>
<dbReference type="OrthoDB" id="9801870at2"/>
<proteinExistence type="predicted"/>
<dbReference type="PATRIC" id="fig|465820.4.peg.46"/>
<dbReference type="AlphaFoldDB" id="A0A147DUY5"/>
<dbReference type="InterPro" id="IPR036287">
    <property type="entry name" value="Rv1873-like_sf"/>
</dbReference>
<organism evidence="1 2">
    <name type="scientific">Curtobacterium oceanosedimentum</name>
    <dbReference type="NCBI Taxonomy" id="465820"/>
    <lineage>
        <taxon>Bacteria</taxon>
        <taxon>Bacillati</taxon>
        <taxon>Actinomycetota</taxon>
        <taxon>Actinomycetes</taxon>
        <taxon>Micrococcales</taxon>
        <taxon>Microbacteriaceae</taxon>
        <taxon>Curtobacterium</taxon>
    </lineage>
</organism>
<dbReference type="PIRSF" id="PIRSF008546">
    <property type="entry name" value="UCP008546"/>
    <property type="match status" value="1"/>
</dbReference>
<reference evidence="1 2" key="1">
    <citation type="journal article" date="2016" name="Front. Microbiol.">
        <title>Genomic Resource of Rice Seed Associated Bacteria.</title>
        <authorList>
            <person name="Midha S."/>
            <person name="Bansal K."/>
            <person name="Sharma S."/>
            <person name="Kumar N."/>
            <person name="Patil P.P."/>
            <person name="Chaudhry V."/>
            <person name="Patil P.B."/>
        </authorList>
    </citation>
    <scope>NUCLEOTIDE SEQUENCE [LARGE SCALE GENOMIC DNA]</scope>
    <source>
        <strain evidence="1 2">NS359</strain>
    </source>
</reference>
<dbReference type="SUPFAM" id="SSF140736">
    <property type="entry name" value="Rv1873-like"/>
    <property type="match status" value="1"/>
</dbReference>
<dbReference type="EMBL" id="LDRC01000001">
    <property type="protein sequence ID" value="KTR54421.1"/>
    <property type="molecule type" value="Genomic_DNA"/>
</dbReference>
<dbReference type="RefSeq" id="WP_058748509.1">
    <property type="nucleotide sequence ID" value="NZ_LDRC01000001.1"/>
</dbReference>
<name>A0A147DUY5_9MICO</name>
<gene>
    <name evidence="1" type="ORF">NS359_00215</name>
</gene>
<evidence type="ECO:0000313" key="2">
    <source>
        <dbReference type="Proteomes" id="UP000072763"/>
    </source>
</evidence>
<comment type="caution">
    <text evidence="1">The sequence shown here is derived from an EMBL/GenBank/DDBJ whole genome shotgun (WGS) entry which is preliminary data.</text>
</comment>
<sequence length="153" mass="16930">MSVDGDAVDRQDRDRYDLDRFVRAQEGVHEQALEELAAGRKRSHWMWFVFPQLAGLGRSATAQRYAIEGLAEARAYLAHPVLGPRLLEAVRTAAAAPARSADDLFGGIDALKARSSMTLFARAAVDPAPFRAVLDRWFHGTEDPLTVRLLDEA</sequence>
<dbReference type="Gene3D" id="1.25.40.380">
    <property type="entry name" value="Protein of unknown function DUF1810"/>
    <property type="match status" value="1"/>
</dbReference>
<dbReference type="Proteomes" id="UP000072763">
    <property type="component" value="Unassembled WGS sequence"/>
</dbReference>
<dbReference type="STRING" id="465820.NS263_09840"/>
<evidence type="ECO:0000313" key="1">
    <source>
        <dbReference type="EMBL" id="KTR54421.1"/>
    </source>
</evidence>